<dbReference type="InterPro" id="IPR015424">
    <property type="entry name" value="PyrdxlP-dep_Trfase"/>
</dbReference>
<accession>A0A830HLN6</accession>
<dbReference type="GO" id="GO:0008483">
    <property type="term" value="F:transaminase activity"/>
    <property type="evidence" value="ECO:0007669"/>
    <property type="project" value="UniProtKB-KW"/>
</dbReference>
<name>A0A830HLN6_9CHLO</name>
<dbReference type="Proteomes" id="UP000660262">
    <property type="component" value="Unassembled WGS sequence"/>
</dbReference>
<sequence>MPNVTSPIMPASTRGMAAPRLRTASPHGGYWSLRQEVDDALSKRVVKHNLSVAESYPALASLIEARKNKRMHAVEPESLAMYAPFEGTQEARRAAAMALAVAAGVESTPDPAQVIVTNGATAAIEAVAMATCDVGDAVLLPTPRYPSLALDVGARAGVTAKYVDDLTPTALRRAVDEDSDGGSVRAILFTSPDNPTGRWRSREELDAIMEVAHERGLYVIWDAVYAATSSAPDRGAVPPLDDPHVITIYSASKDFGLSGWRIGVMHTSNADVFNALMVGARFTCASTLAQSAFANLVGDDMCDLRAYFEDAAITLKSRRDIAHAALVDAGVPPQPEHLYPHAGPLSLVHLPLPQDADGGIALWRAILRKGVAVVPGTTCGAPSDHVRVCWGCAASDADAVDAASRIAAAWLECKCG</sequence>
<dbReference type="GO" id="GO:0030170">
    <property type="term" value="F:pyridoxal phosphate binding"/>
    <property type="evidence" value="ECO:0007669"/>
    <property type="project" value="InterPro"/>
</dbReference>
<dbReference type="OrthoDB" id="691673at2759"/>
<reference evidence="4" key="1">
    <citation type="submission" date="2020-10" db="EMBL/GenBank/DDBJ databases">
        <title>Unveiling of a novel bifunctional photoreceptor, Dualchrome1, isolated from a cosmopolitan green alga.</title>
        <authorList>
            <person name="Suzuki S."/>
            <person name="Kawachi M."/>
        </authorList>
    </citation>
    <scope>NUCLEOTIDE SEQUENCE</scope>
    <source>
        <strain evidence="4">NIES 2893</strain>
    </source>
</reference>
<dbReference type="AlphaFoldDB" id="A0A830HLN6"/>
<dbReference type="SUPFAM" id="SSF53383">
    <property type="entry name" value="PLP-dependent transferases"/>
    <property type="match status" value="1"/>
</dbReference>
<dbReference type="Pfam" id="PF00155">
    <property type="entry name" value="Aminotran_1_2"/>
    <property type="match status" value="1"/>
</dbReference>
<dbReference type="PANTHER" id="PTHR43795">
    <property type="entry name" value="BIFUNCTIONAL ASPARTATE AMINOTRANSFERASE AND GLUTAMATE/ASPARTATE-PREPHENATE AMINOTRANSFERASE-RELATED"/>
    <property type="match status" value="1"/>
</dbReference>
<evidence type="ECO:0000256" key="2">
    <source>
        <dbReference type="ARBA" id="ARBA00022898"/>
    </source>
</evidence>
<feature type="domain" description="Aminotransferase class I/classII large" evidence="3">
    <location>
        <begin position="63"/>
        <end position="406"/>
    </location>
</feature>
<dbReference type="EMBL" id="BNJQ01000014">
    <property type="protein sequence ID" value="GHP06720.1"/>
    <property type="molecule type" value="Genomic_DNA"/>
</dbReference>
<dbReference type="PROSITE" id="PS00105">
    <property type="entry name" value="AA_TRANSFER_CLASS_1"/>
    <property type="match status" value="1"/>
</dbReference>
<protein>
    <submittedName>
        <fullName evidence="4">Aminotransferase</fullName>
    </submittedName>
</protein>
<dbReference type="Gene3D" id="3.40.640.10">
    <property type="entry name" value="Type I PLP-dependent aspartate aminotransferase-like (Major domain)"/>
    <property type="match status" value="1"/>
</dbReference>
<dbReference type="InterPro" id="IPR050478">
    <property type="entry name" value="Ethylene_sulfur-biosynth"/>
</dbReference>
<proteinExistence type="inferred from homology"/>
<gene>
    <name evidence="4" type="ORF">PPROV_000546400</name>
</gene>
<dbReference type="GO" id="GO:0006520">
    <property type="term" value="P:amino acid metabolic process"/>
    <property type="evidence" value="ECO:0007669"/>
    <property type="project" value="TreeGrafter"/>
</dbReference>
<comment type="similarity">
    <text evidence="1">Belongs to the class-I pyridoxal-phosphate-dependent aminotransferase family.</text>
</comment>
<comment type="caution">
    <text evidence="4">The sequence shown here is derived from an EMBL/GenBank/DDBJ whole genome shotgun (WGS) entry which is preliminary data.</text>
</comment>
<dbReference type="InterPro" id="IPR015422">
    <property type="entry name" value="PyrdxlP-dep_Trfase_small"/>
</dbReference>
<dbReference type="InterPro" id="IPR004838">
    <property type="entry name" value="NHTrfase_class1_PyrdxlP-BS"/>
</dbReference>
<dbReference type="PANTHER" id="PTHR43795:SF39">
    <property type="entry name" value="AMINOTRANSFERASE CLASS I_CLASSII DOMAIN-CONTAINING PROTEIN"/>
    <property type="match status" value="1"/>
</dbReference>
<evidence type="ECO:0000259" key="3">
    <source>
        <dbReference type="Pfam" id="PF00155"/>
    </source>
</evidence>
<dbReference type="InterPro" id="IPR015421">
    <property type="entry name" value="PyrdxlP-dep_Trfase_major"/>
</dbReference>
<keyword evidence="5" id="KW-1185">Reference proteome</keyword>
<evidence type="ECO:0000256" key="1">
    <source>
        <dbReference type="ARBA" id="ARBA00007441"/>
    </source>
</evidence>
<evidence type="ECO:0000313" key="4">
    <source>
        <dbReference type="EMBL" id="GHP06720.1"/>
    </source>
</evidence>
<dbReference type="InterPro" id="IPR004839">
    <property type="entry name" value="Aminotransferase_I/II_large"/>
</dbReference>
<keyword evidence="4" id="KW-0808">Transferase</keyword>
<keyword evidence="4" id="KW-0032">Aminotransferase</keyword>
<organism evidence="4 5">
    <name type="scientific">Pycnococcus provasolii</name>
    <dbReference type="NCBI Taxonomy" id="41880"/>
    <lineage>
        <taxon>Eukaryota</taxon>
        <taxon>Viridiplantae</taxon>
        <taxon>Chlorophyta</taxon>
        <taxon>Pseudoscourfieldiophyceae</taxon>
        <taxon>Pseudoscourfieldiales</taxon>
        <taxon>Pycnococcaceae</taxon>
        <taxon>Pycnococcus</taxon>
    </lineage>
</organism>
<dbReference type="PRINTS" id="PR00753">
    <property type="entry name" value="ACCSYNTHASE"/>
</dbReference>
<dbReference type="CDD" id="cd00609">
    <property type="entry name" value="AAT_like"/>
    <property type="match status" value="1"/>
</dbReference>
<dbReference type="Gene3D" id="3.90.1150.10">
    <property type="entry name" value="Aspartate Aminotransferase, domain 1"/>
    <property type="match status" value="1"/>
</dbReference>
<evidence type="ECO:0000313" key="5">
    <source>
        <dbReference type="Proteomes" id="UP000660262"/>
    </source>
</evidence>
<keyword evidence="2" id="KW-0663">Pyridoxal phosphate</keyword>